<dbReference type="AlphaFoldDB" id="A0A8T0V7Y3"/>
<accession>A0A8T0V7Y3</accession>
<keyword evidence="2" id="KW-1185">Reference proteome</keyword>
<name>A0A8T0V7Y3_PANVG</name>
<dbReference type="Proteomes" id="UP000823388">
    <property type="component" value="Chromosome 3K"/>
</dbReference>
<proteinExistence type="predicted"/>
<evidence type="ECO:0000313" key="1">
    <source>
        <dbReference type="EMBL" id="KAG2630688.1"/>
    </source>
</evidence>
<evidence type="ECO:0000313" key="2">
    <source>
        <dbReference type="Proteomes" id="UP000823388"/>
    </source>
</evidence>
<sequence>MNLISNIEPLNGGNFSKWAKQVEMALALADIDLAVTTPCPTAPVAPVRGDSETAGEWQERERAHAVVQMKYDLEKAKWTSSNRKCLMVIKSSIVDTIRGAIPDAPTAVEYLKKVESQFVCSDSDSEVGC</sequence>
<gene>
    <name evidence="1" type="ORF">PVAP13_3KG543332</name>
</gene>
<comment type="caution">
    <text evidence="1">The sequence shown here is derived from an EMBL/GenBank/DDBJ whole genome shotgun (WGS) entry which is preliminary data.</text>
</comment>
<dbReference type="EMBL" id="CM029041">
    <property type="protein sequence ID" value="KAG2630688.1"/>
    <property type="molecule type" value="Genomic_DNA"/>
</dbReference>
<evidence type="ECO:0008006" key="3">
    <source>
        <dbReference type="Google" id="ProtNLM"/>
    </source>
</evidence>
<protein>
    <recommendedName>
        <fullName evidence="3">Gag-pol polyprotein</fullName>
    </recommendedName>
</protein>
<reference evidence="1" key="1">
    <citation type="submission" date="2020-05" db="EMBL/GenBank/DDBJ databases">
        <title>WGS assembly of Panicum virgatum.</title>
        <authorList>
            <person name="Lovell J.T."/>
            <person name="Jenkins J."/>
            <person name="Shu S."/>
            <person name="Juenger T.E."/>
            <person name="Schmutz J."/>
        </authorList>
    </citation>
    <scope>NUCLEOTIDE SEQUENCE</scope>
    <source>
        <strain evidence="1">AP13</strain>
    </source>
</reference>
<organism evidence="1 2">
    <name type="scientific">Panicum virgatum</name>
    <name type="common">Blackwell switchgrass</name>
    <dbReference type="NCBI Taxonomy" id="38727"/>
    <lineage>
        <taxon>Eukaryota</taxon>
        <taxon>Viridiplantae</taxon>
        <taxon>Streptophyta</taxon>
        <taxon>Embryophyta</taxon>
        <taxon>Tracheophyta</taxon>
        <taxon>Spermatophyta</taxon>
        <taxon>Magnoliopsida</taxon>
        <taxon>Liliopsida</taxon>
        <taxon>Poales</taxon>
        <taxon>Poaceae</taxon>
        <taxon>PACMAD clade</taxon>
        <taxon>Panicoideae</taxon>
        <taxon>Panicodae</taxon>
        <taxon>Paniceae</taxon>
        <taxon>Panicinae</taxon>
        <taxon>Panicum</taxon>
        <taxon>Panicum sect. Hiantes</taxon>
    </lineage>
</organism>